<dbReference type="CDD" id="cd10017">
    <property type="entry name" value="B3_DNA"/>
    <property type="match status" value="2"/>
</dbReference>
<dbReference type="GO" id="GO:0005634">
    <property type="term" value="C:nucleus"/>
    <property type="evidence" value="ECO:0007669"/>
    <property type="project" value="UniProtKB-SubCell"/>
</dbReference>
<dbReference type="InterPro" id="IPR039218">
    <property type="entry name" value="REM_fam"/>
</dbReference>
<evidence type="ECO:0000256" key="5">
    <source>
        <dbReference type="ARBA" id="ARBA00023242"/>
    </source>
</evidence>
<keyword evidence="5" id="KW-0539">Nucleus</keyword>
<dbReference type="Gene3D" id="2.40.330.10">
    <property type="entry name" value="DNA-binding pseudobarrel domain"/>
    <property type="match status" value="3"/>
</dbReference>
<dbReference type="SUPFAM" id="SSF101936">
    <property type="entry name" value="DNA-binding pseudobarrel domain"/>
    <property type="match status" value="3"/>
</dbReference>
<dbReference type="Proteomes" id="UP001054889">
    <property type="component" value="Unassembled WGS sequence"/>
</dbReference>
<evidence type="ECO:0000313" key="8">
    <source>
        <dbReference type="Proteomes" id="UP001054889"/>
    </source>
</evidence>
<reference evidence="7" key="2">
    <citation type="submission" date="2021-12" db="EMBL/GenBank/DDBJ databases">
        <title>Resequencing data analysis of finger millet.</title>
        <authorList>
            <person name="Hatakeyama M."/>
            <person name="Aluri S."/>
            <person name="Balachadran M.T."/>
            <person name="Sivarajan S.R."/>
            <person name="Poveda L."/>
            <person name="Shimizu-Inatsugi R."/>
            <person name="Schlapbach R."/>
            <person name="Sreeman S.M."/>
            <person name="Shimizu K.K."/>
        </authorList>
    </citation>
    <scope>NUCLEOTIDE SEQUENCE</scope>
</reference>
<keyword evidence="4" id="KW-0804">Transcription</keyword>
<reference evidence="7" key="1">
    <citation type="journal article" date="2018" name="DNA Res.">
        <title>Multiple hybrid de novo genome assembly of finger millet, an orphan allotetraploid crop.</title>
        <authorList>
            <person name="Hatakeyama M."/>
            <person name="Aluri S."/>
            <person name="Balachadran M.T."/>
            <person name="Sivarajan S.R."/>
            <person name="Patrignani A."/>
            <person name="Gruter S."/>
            <person name="Poveda L."/>
            <person name="Shimizu-Inatsugi R."/>
            <person name="Baeten J."/>
            <person name="Francoijs K.J."/>
            <person name="Nataraja K.N."/>
            <person name="Reddy Y.A.N."/>
            <person name="Phadnis S."/>
            <person name="Ravikumar R.L."/>
            <person name="Schlapbach R."/>
            <person name="Sreeman S.M."/>
            <person name="Shimizu K.K."/>
        </authorList>
    </citation>
    <scope>NUCLEOTIDE SEQUENCE</scope>
</reference>
<organism evidence="7 8">
    <name type="scientific">Eleusine coracana subsp. coracana</name>
    <dbReference type="NCBI Taxonomy" id="191504"/>
    <lineage>
        <taxon>Eukaryota</taxon>
        <taxon>Viridiplantae</taxon>
        <taxon>Streptophyta</taxon>
        <taxon>Embryophyta</taxon>
        <taxon>Tracheophyta</taxon>
        <taxon>Spermatophyta</taxon>
        <taxon>Magnoliopsida</taxon>
        <taxon>Liliopsida</taxon>
        <taxon>Poales</taxon>
        <taxon>Poaceae</taxon>
        <taxon>PACMAD clade</taxon>
        <taxon>Chloridoideae</taxon>
        <taxon>Cynodonteae</taxon>
        <taxon>Eleusininae</taxon>
        <taxon>Eleusine</taxon>
    </lineage>
</organism>
<dbReference type="PANTHER" id="PTHR31674:SF86">
    <property type="entry name" value="B3 DOMAIN-CONTAINING PROTEIN OS04G0347400-RELATED"/>
    <property type="match status" value="1"/>
</dbReference>
<sequence length="309" mass="33869">MASSGEHGAAKIKDRRLLLPFSFEQLVRTTPLLALHRSGNGGISDDRLVQRVPDELVQEKGSSNVRVFGLGPPAGIWPVEVEKDGDGAFLGRGWPEVAAASGAGEGWFLVLRHHGQGLLTIKGFDRSCCFRVLGTPSAEVESTTTTIIGPLKPKFISGLTQDFMEKLLIPAEFVEQYIPKEHLKHNMAILTGPVGEVCQVELEANQSSVVFTGGWSDFLSLHGITKVLSKVFCQKIGILEACRITLKTSIDSSTSWQVLVSPYKNSCHHITGLGWRRFYQENQIKVGDICTFNIVETTLWLAVITPSKI</sequence>
<keyword evidence="2" id="KW-0805">Transcription regulation</keyword>
<dbReference type="AlphaFoldDB" id="A0AAV5DNZ9"/>
<dbReference type="PANTHER" id="PTHR31674">
    <property type="entry name" value="B3 DOMAIN-CONTAINING PROTEIN REM-LIKE 3-RELATED"/>
    <property type="match status" value="1"/>
</dbReference>
<keyword evidence="8" id="KW-1185">Reference proteome</keyword>
<protein>
    <recommendedName>
        <fullName evidence="6">TF-B3 domain-containing protein</fullName>
    </recommendedName>
</protein>
<feature type="domain" description="TF-B3" evidence="6">
    <location>
        <begin position="244"/>
        <end position="308"/>
    </location>
</feature>
<evidence type="ECO:0000256" key="2">
    <source>
        <dbReference type="ARBA" id="ARBA00023015"/>
    </source>
</evidence>
<evidence type="ECO:0000313" key="7">
    <source>
        <dbReference type="EMBL" id="GJN11901.1"/>
    </source>
</evidence>
<comment type="subcellular location">
    <subcellularLocation>
        <location evidence="1">Nucleus</location>
    </subcellularLocation>
</comment>
<proteinExistence type="predicted"/>
<gene>
    <name evidence="7" type="primary">ga30136</name>
    <name evidence="7" type="ORF">PR202_ga30136</name>
</gene>
<dbReference type="EMBL" id="BQKI01000020">
    <property type="protein sequence ID" value="GJN11901.1"/>
    <property type="molecule type" value="Genomic_DNA"/>
</dbReference>
<keyword evidence="3" id="KW-0238">DNA-binding</keyword>
<dbReference type="InterPro" id="IPR015300">
    <property type="entry name" value="DNA-bd_pseudobarrel_sf"/>
</dbReference>
<evidence type="ECO:0000256" key="1">
    <source>
        <dbReference type="ARBA" id="ARBA00004123"/>
    </source>
</evidence>
<dbReference type="GO" id="GO:0003677">
    <property type="term" value="F:DNA binding"/>
    <property type="evidence" value="ECO:0007669"/>
    <property type="project" value="UniProtKB-KW"/>
</dbReference>
<name>A0AAV5DNZ9_ELECO</name>
<dbReference type="Pfam" id="PF02362">
    <property type="entry name" value="B3"/>
    <property type="match status" value="2"/>
</dbReference>
<accession>A0AAV5DNZ9</accession>
<comment type="caution">
    <text evidence="7">The sequence shown here is derived from an EMBL/GenBank/DDBJ whole genome shotgun (WGS) entry which is preliminary data.</text>
</comment>
<evidence type="ECO:0000259" key="6">
    <source>
        <dbReference type="PROSITE" id="PS50863"/>
    </source>
</evidence>
<dbReference type="PROSITE" id="PS50863">
    <property type="entry name" value="B3"/>
    <property type="match status" value="1"/>
</dbReference>
<evidence type="ECO:0000256" key="4">
    <source>
        <dbReference type="ARBA" id="ARBA00023163"/>
    </source>
</evidence>
<dbReference type="InterPro" id="IPR003340">
    <property type="entry name" value="B3_DNA-bd"/>
</dbReference>
<evidence type="ECO:0000256" key="3">
    <source>
        <dbReference type="ARBA" id="ARBA00023125"/>
    </source>
</evidence>